<dbReference type="InterPro" id="IPR000358">
    <property type="entry name" value="RNR_small_fam"/>
</dbReference>
<evidence type="ECO:0000313" key="1">
    <source>
        <dbReference type="EMBL" id="CAC5390413.1"/>
    </source>
</evidence>
<protein>
    <submittedName>
        <fullName evidence="1">Uncharacterized protein</fullName>
    </submittedName>
</protein>
<dbReference type="GO" id="GO:0005829">
    <property type="term" value="C:cytosol"/>
    <property type="evidence" value="ECO:0007669"/>
    <property type="project" value="TreeGrafter"/>
</dbReference>
<dbReference type="EMBL" id="CACVKT020004517">
    <property type="protein sequence ID" value="CAC5390413.1"/>
    <property type="molecule type" value="Genomic_DNA"/>
</dbReference>
<sequence length="440" mass="49309">MAALTLDGFQEAQPSGLDLFTLPPTQTAVENVYYDEVRSTSQLTGTGPVNFSIAANNSLEYIDLRKTRLYVKARIKHIDGTSLKPTEFVGPVNNFLHSIFSQVDIALQNKLVSSSTSHYNYKSYIQTLLSYGSEAKESQLSSQLWKKDKTGHFDDNDVENGSNSSLYDRSQYFSGSQVCDMEGPLLHDLCSLDRYMLNQVAINVKLYRSRPEFCLLTKESNPNYQVIIDDIALKVCKIVLNPSVLTAHNQKLQKVPARYPFTRTELRLISIPAGSLNFNYNNLFNGLRPTRCCIGFVDSSSTSGSYALNPFNFQHFNLSQIALKLNQIPVGGNVMQLNYGANSRTVLPAFTSMFDVTNKWMRDSGNQLSRDDVAGGNALCCFDIELNFSDEGQYLNLVKQGTCSLETIFSKPLKKATTCVVYAEFPAYFEINLERNIILE</sequence>
<dbReference type="AlphaFoldDB" id="A0A6J8C2K2"/>
<gene>
    <name evidence="1" type="ORF">MCOR_25513</name>
</gene>
<proteinExistence type="predicted"/>
<dbReference type="PANTHER" id="PTHR23409:SF21">
    <property type="entry name" value="CAPSID PROTEIN"/>
    <property type="match status" value="1"/>
</dbReference>
<dbReference type="PANTHER" id="PTHR23409">
    <property type="entry name" value="RIBONUCLEOSIDE-DIPHOSPHATE REDUCTASE SMALL CHAIN"/>
    <property type="match status" value="1"/>
</dbReference>
<evidence type="ECO:0000313" key="2">
    <source>
        <dbReference type="Proteomes" id="UP000507470"/>
    </source>
</evidence>
<accession>A0A6J8C2K2</accession>
<organism evidence="1 2">
    <name type="scientific">Mytilus coruscus</name>
    <name type="common">Sea mussel</name>
    <dbReference type="NCBI Taxonomy" id="42192"/>
    <lineage>
        <taxon>Eukaryota</taxon>
        <taxon>Metazoa</taxon>
        <taxon>Spiralia</taxon>
        <taxon>Lophotrochozoa</taxon>
        <taxon>Mollusca</taxon>
        <taxon>Bivalvia</taxon>
        <taxon>Autobranchia</taxon>
        <taxon>Pteriomorphia</taxon>
        <taxon>Mytilida</taxon>
        <taxon>Mytiloidea</taxon>
        <taxon>Mytilidae</taxon>
        <taxon>Mytilinae</taxon>
        <taxon>Mytilus</taxon>
    </lineage>
</organism>
<dbReference type="Proteomes" id="UP000507470">
    <property type="component" value="Unassembled WGS sequence"/>
</dbReference>
<keyword evidence="2" id="KW-1185">Reference proteome</keyword>
<reference evidence="1 2" key="1">
    <citation type="submission" date="2020-06" db="EMBL/GenBank/DDBJ databases">
        <authorList>
            <person name="Li R."/>
            <person name="Bekaert M."/>
        </authorList>
    </citation>
    <scope>NUCLEOTIDE SEQUENCE [LARGE SCALE GENOMIC DNA]</scope>
    <source>
        <strain evidence="2">wild</strain>
    </source>
</reference>
<dbReference type="GO" id="GO:0004748">
    <property type="term" value="F:ribonucleoside-diphosphate reductase activity, thioredoxin disulfide as acceptor"/>
    <property type="evidence" value="ECO:0007669"/>
    <property type="project" value="TreeGrafter"/>
</dbReference>
<dbReference type="GO" id="GO:0009263">
    <property type="term" value="P:deoxyribonucleotide biosynthetic process"/>
    <property type="evidence" value="ECO:0007669"/>
    <property type="project" value="InterPro"/>
</dbReference>
<name>A0A6J8C2K2_MYTCO</name>
<dbReference type="OrthoDB" id="6134518at2759"/>